<reference evidence="1 2" key="1">
    <citation type="submission" date="2013-12" db="EMBL/GenBank/DDBJ databases">
        <authorList>
            <person name="Madinger N."/>
            <person name="Lenaerts A."/>
            <person name="Ordway D."/>
            <person name="DeGroote M.A."/>
            <person name="Parker T."/>
            <person name="Sizemore C."/>
            <person name="Tallon L.J."/>
            <person name="Sadzewicz L.K."/>
            <person name="Sengamalay N."/>
            <person name="Fraser C.M."/>
            <person name="Hine E."/>
            <person name="Shefchek K.A."/>
            <person name="Das S.P."/>
            <person name="Tettelin H."/>
        </authorList>
    </citation>
    <scope>NUCLEOTIDE SEQUENCE [LARGE SCALE GENOMIC DNA]</scope>
    <source>
        <strain evidence="1 2">21</strain>
    </source>
</reference>
<evidence type="ECO:0000313" key="2">
    <source>
        <dbReference type="Proteomes" id="UP000020103"/>
    </source>
</evidence>
<dbReference type="EMBL" id="JAOF01000001">
    <property type="protein sequence ID" value="EUA46455.1"/>
    <property type="molecule type" value="Genomic_DNA"/>
</dbReference>
<proteinExistence type="predicted"/>
<sequence>MVSHQKIASFSFGVATKTSYAMLPGIIGNRHRQVHLATFGRETNLFDEAVLHDPGGPEHSKPAAYPPPRLRIEEVSIVGGVIPRTPQNRRRDD</sequence>
<protein>
    <submittedName>
        <fullName evidence="1">Uncharacterized protein</fullName>
    </submittedName>
</protein>
<gene>
    <name evidence="1" type="ORF">I543_4629</name>
</gene>
<dbReference type="Proteomes" id="UP000020103">
    <property type="component" value="Unassembled WGS sequence"/>
</dbReference>
<accession>A0A829Q162</accession>
<dbReference type="AlphaFoldDB" id="A0A829Q162"/>
<organism evidence="1 2">
    <name type="scientific">Mycobacteroides abscessus 21</name>
    <dbReference type="NCBI Taxonomy" id="1299324"/>
    <lineage>
        <taxon>Bacteria</taxon>
        <taxon>Bacillati</taxon>
        <taxon>Actinomycetota</taxon>
        <taxon>Actinomycetes</taxon>
        <taxon>Mycobacteriales</taxon>
        <taxon>Mycobacteriaceae</taxon>
        <taxon>Mycobacteroides</taxon>
        <taxon>Mycobacteroides abscessus</taxon>
    </lineage>
</organism>
<name>A0A829Q162_9MYCO</name>
<evidence type="ECO:0000313" key="1">
    <source>
        <dbReference type="EMBL" id="EUA46455.1"/>
    </source>
</evidence>
<comment type="caution">
    <text evidence="1">The sequence shown here is derived from an EMBL/GenBank/DDBJ whole genome shotgun (WGS) entry which is preliminary data.</text>
</comment>